<evidence type="ECO:0000313" key="1">
    <source>
        <dbReference type="EMBL" id="KAK7082022.1"/>
    </source>
</evidence>
<dbReference type="Proteomes" id="UP001381693">
    <property type="component" value="Unassembled WGS sequence"/>
</dbReference>
<accession>A0AAN8XER6</accession>
<sequence length="60" mass="6599">MGFLASQGTYTQRCDAIIADVPRKTKCIDNTILWNTPSKPLMPPVQQCLQNSSFQAIAAD</sequence>
<reference evidence="1 2" key="1">
    <citation type="submission" date="2023-11" db="EMBL/GenBank/DDBJ databases">
        <title>Halocaridina rubra genome assembly.</title>
        <authorList>
            <person name="Smith C."/>
        </authorList>
    </citation>
    <scope>NUCLEOTIDE SEQUENCE [LARGE SCALE GENOMIC DNA]</scope>
    <source>
        <strain evidence="1">EP-1</strain>
        <tissue evidence="1">Whole</tissue>
    </source>
</reference>
<protein>
    <submittedName>
        <fullName evidence="1">Uncharacterized protein</fullName>
    </submittedName>
</protein>
<comment type="caution">
    <text evidence="1">The sequence shown here is derived from an EMBL/GenBank/DDBJ whole genome shotgun (WGS) entry which is preliminary data.</text>
</comment>
<dbReference type="AlphaFoldDB" id="A0AAN8XER6"/>
<dbReference type="EMBL" id="JAXCGZ010004256">
    <property type="protein sequence ID" value="KAK7082022.1"/>
    <property type="molecule type" value="Genomic_DNA"/>
</dbReference>
<organism evidence="1 2">
    <name type="scientific">Halocaridina rubra</name>
    <name type="common">Hawaiian red shrimp</name>
    <dbReference type="NCBI Taxonomy" id="373956"/>
    <lineage>
        <taxon>Eukaryota</taxon>
        <taxon>Metazoa</taxon>
        <taxon>Ecdysozoa</taxon>
        <taxon>Arthropoda</taxon>
        <taxon>Crustacea</taxon>
        <taxon>Multicrustacea</taxon>
        <taxon>Malacostraca</taxon>
        <taxon>Eumalacostraca</taxon>
        <taxon>Eucarida</taxon>
        <taxon>Decapoda</taxon>
        <taxon>Pleocyemata</taxon>
        <taxon>Caridea</taxon>
        <taxon>Atyoidea</taxon>
        <taxon>Atyidae</taxon>
        <taxon>Halocaridina</taxon>
    </lineage>
</organism>
<evidence type="ECO:0000313" key="2">
    <source>
        <dbReference type="Proteomes" id="UP001381693"/>
    </source>
</evidence>
<keyword evidence="2" id="KW-1185">Reference proteome</keyword>
<proteinExistence type="predicted"/>
<feature type="non-terminal residue" evidence="1">
    <location>
        <position position="60"/>
    </location>
</feature>
<gene>
    <name evidence="1" type="ORF">SK128_027549</name>
</gene>
<name>A0AAN8XER6_HALRR</name>